<accession>A0ABZ2AJZ7</accession>
<name>A0ABZ2AJZ7_MYCAR</name>
<organism evidence="1 2">
    <name type="scientific">Mycoplasmopsis arginini</name>
    <name type="common">Mycoplasma arginini</name>
    <dbReference type="NCBI Taxonomy" id="2094"/>
    <lineage>
        <taxon>Bacteria</taxon>
        <taxon>Bacillati</taxon>
        <taxon>Mycoplasmatota</taxon>
        <taxon>Mycoplasmoidales</taxon>
        <taxon>Metamycoplasmataceae</taxon>
        <taxon>Mycoplasmopsis</taxon>
    </lineage>
</organism>
<dbReference type="EMBL" id="CP143577">
    <property type="protein sequence ID" value="WVN22273.1"/>
    <property type="molecule type" value="Genomic_DNA"/>
</dbReference>
<keyword evidence="2" id="KW-1185">Reference proteome</keyword>
<evidence type="ECO:0000313" key="2">
    <source>
        <dbReference type="Proteomes" id="UP001432074"/>
    </source>
</evidence>
<proteinExistence type="predicted"/>
<gene>
    <name evidence="1" type="ORF">V2E25_01620</name>
</gene>
<dbReference type="RefSeq" id="WP_129694598.1">
    <property type="nucleotide sequence ID" value="NZ_CP143577.1"/>
</dbReference>
<sequence>MSNNEFNGNALDEDFSYDKSKSFEFQKKQHHEKVQQAILEVKDLISESKNSLPLISFILNSALKTYFRFNLINTIFLNNQLTTVSDVRTKREWEKMGGEVIDVDNPLQIISSFATNKDNNIFDNFKIQKVYDISQTSLFDQNLLENHIRDFYEKNYLIDEFFLNFFIKKLETLKKIKVEELDFQDFFRSMNKYSKFGNLKAVHSLNTKTIWINKSLDLQEKFKSITHEYLHLVNQDDYDKLTNGKNELIINLTEYIILGVLNIETNINFINEITNLEINDNFKDYYEILNSAIRLSKDTYDFFQEVFQNFLSQREKIIARFKLRNK</sequence>
<reference evidence="1" key="1">
    <citation type="submission" date="2024-01" db="EMBL/GenBank/DDBJ databases">
        <title>Complete genome sequence of Mycoplasma arginini type strain G 230.</title>
        <authorList>
            <person name="Spergser J."/>
        </authorList>
    </citation>
    <scope>NUCLEOTIDE SEQUENCE</scope>
    <source>
        <strain evidence="1">NCTC 10129</strain>
    </source>
</reference>
<protein>
    <submittedName>
        <fullName evidence="1">Uncharacterized protein</fullName>
    </submittedName>
</protein>
<dbReference type="Proteomes" id="UP001432074">
    <property type="component" value="Chromosome"/>
</dbReference>
<evidence type="ECO:0000313" key="1">
    <source>
        <dbReference type="EMBL" id="WVN22273.1"/>
    </source>
</evidence>